<evidence type="ECO:0000313" key="4">
    <source>
        <dbReference type="Proteomes" id="UP001549313"/>
    </source>
</evidence>
<dbReference type="Proteomes" id="UP001549313">
    <property type="component" value="Unassembled WGS sequence"/>
</dbReference>
<keyword evidence="4" id="KW-1185">Reference proteome</keyword>
<comment type="caution">
    <text evidence="3">The sequence shown here is derived from an EMBL/GenBank/DDBJ whole genome shotgun (WGS) entry which is preliminary data.</text>
</comment>
<keyword evidence="2" id="KW-1133">Transmembrane helix</keyword>
<keyword evidence="2" id="KW-0812">Transmembrane</keyword>
<feature type="region of interest" description="Disordered" evidence="1">
    <location>
        <begin position="1"/>
        <end position="30"/>
    </location>
</feature>
<accession>A0ABV2RAV4</accession>
<sequence length="114" mass="12222">MNGEDRASRGADSVREEGAGGGAAKRDSKHGGTWGVVIAVLLLAVVGFCLLARADAERASSQPDANARIEESCRREYEVQGEDAVRECRIRLSIEYLQKAEASKMERARSGAGL</sequence>
<keyword evidence="2" id="KW-0472">Membrane</keyword>
<organism evidence="3 4">
    <name type="scientific">Brevundimonas faecalis</name>
    <dbReference type="NCBI Taxonomy" id="947378"/>
    <lineage>
        <taxon>Bacteria</taxon>
        <taxon>Pseudomonadati</taxon>
        <taxon>Pseudomonadota</taxon>
        <taxon>Alphaproteobacteria</taxon>
        <taxon>Caulobacterales</taxon>
        <taxon>Caulobacteraceae</taxon>
        <taxon>Brevundimonas</taxon>
    </lineage>
</organism>
<reference evidence="3 4" key="1">
    <citation type="submission" date="2024-06" db="EMBL/GenBank/DDBJ databases">
        <title>Sorghum-associated microbial communities from plants grown in Nebraska, USA.</title>
        <authorList>
            <person name="Schachtman D."/>
        </authorList>
    </citation>
    <scope>NUCLEOTIDE SEQUENCE [LARGE SCALE GENOMIC DNA]</scope>
    <source>
        <strain evidence="3 4">2814</strain>
    </source>
</reference>
<feature type="transmembrane region" description="Helical" evidence="2">
    <location>
        <begin position="34"/>
        <end position="52"/>
    </location>
</feature>
<dbReference type="RefSeq" id="WP_354088664.1">
    <property type="nucleotide sequence ID" value="NZ_JBEPTF010000002.1"/>
</dbReference>
<evidence type="ECO:0000256" key="2">
    <source>
        <dbReference type="SAM" id="Phobius"/>
    </source>
</evidence>
<protein>
    <submittedName>
        <fullName evidence="3">Uncharacterized protein</fullName>
    </submittedName>
</protein>
<evidence type="ECO:0000313" key="3">
    <source>
        <dbReference type="EMBL" id="MET4683708.1"/>
    </source>
</evidence>
<evidence type="ECO:0000256" key="1">
    <source>
        <dbReference type="SAM" id="MobiDB-lite"/>
    </source>
</evidence>
<name>A0ABV2RAV4_9CAUL</name>
<gene>
    <name evidence="3" type="ORF">ABIE19_001638</name>
</gene>
<dbReference type="EMBL" id="JBEPTF010000002">
    <property type="protein sequence ID" value="MET4683708.1"/>
    <property type="molecule type" value="Genomic_DNA"/>
</dbReference>
<proteinExistence type="predicted"/>